<proteinExistence type="predicted"/>
<dbReference type="GeneID" id="14016724"/>
<feature type="region of interest" description="Disordered" evidence="2">
    <location>
        <begin position="576"/>
        <end position="630"/>
    </location>
</feature>
<reference evidence="3 4" key="1">
    <citation type="journal article" date="2012" name="J. Virol.">
        <title>Sequence and structural characterization of great salt lake bacteriophage CW02, a member of the T7-like supergroup.</title>
        <authorList>
            <person name="Shen P.S."/>
            <person name="Domek M.J."/>
            <person name="Sanz-Garcia E."/>
            <person name="Makaju A."/>
            <person name="Taylor R.M."/>
            <person name="Hoggan R."/>
            <person name="Culumber M.D."/>
            <person name="Oberg C.J."/>
            <person name="Breakwell D.P."/>
            <person name="Prince J.T."/>
            <person name="Belnap D.M."/>
        </authorList>
    </citation>
    <scope>NUCLEOTIDE SEQUENCE [LARGE SCALE GENOMIC DNA]</scope>
</reference>
<dbReference type="KEGG" id="vg:14016724"/>
<keyword evidence="4" id="KW-1185">Reference proteome</keyword>
<dbReference type="EMBL" id="JQ446452">
    <property type="protein sequence ID" value="AFE86205.1"/>
    <property type="molecule type" value="Genomic_DNA"/>
</dbReference>
<feature type="coiled-coil region" evidence="1">
    <location>
        <begin position="48"/>
        <end position="75"/>
    </location>
</feature>
<accession>H9D1G3</accession>
<organism evidence="3 4">
    <name type="scientific">Salinivibrio phage CW02</name>
    <dbReference type="NCBI Taxonomy" id="1161935"/>
    <lineage>
        <taxon>Viruses</taxon>
        <taxon>Duplodnaviria</taxon>
        <taxon>Heunggongvirae</taxon>
        <taxon>Uroviricota</taxon>
        <taxon>Caudoviricetes</taxon>
        <taxon>Zobellviridae</taxon>
        <taxon>Salinovirus</taxon>
        <taxon>Salinovirus utanense</taxon>
    </lineage>
</organism>
<name>H9D1G3_9CAUD</name>
<evidence type="ECO:0000256" key="2">
    <source>
        <dbReference type="SAM" id="MobiDB-lite"/>
    </source>
</evidence>
<protein>
    <submittedName>
        <fullName evidence="3">Uncharacterized protein</fullName>
    </submittedName>
</protein>
<feature type="coiled-coil region" evidence="1">
    <location>
        <begin position="139"/>
        <end position="189"/>
    </location>
</feature>
<sequence length="684" mass="73697">MAGMFDTSIQTQAASQQATQGVQEADALSALAPAAIDMVKTGVEAKGIWDAEKAAQGLEEEFKAVDEEVSGLDKTFKGIKNALQTGGKRRNLELRAKTALAKAQADNPLIADRAEALYMEYFGGAGSTTSSSATGDFQLTAQEEAAQAAEKEIVNLQMAGYSEEQAVGIYQMNKQAEVAETQLNMLQSQAKVNLYQARPAVDATLTNWDVQFNVSVQNAMQEGGGSLPQQDIVNLGRSVDAKAVQMKQKIRMSLTDPDTGSYSVPPSEVDALMQEVDDRAAAQKAILTDNSYQQFIVDRNTIKSNEAAVVAMEKAPQMMLMRKMLPDQAVAQIINYQARGNTKALNMLYAQNPEIKKLMELDPTSSPRFAVQGAAKLFGSVEGIQPDPLSTTESVIVSDLVASNAALATQILEKGSNLAQLTEQNPDALVATFNQQTKGARKSKAKAMRENIQDLQAGAITKFNTIFRNEFGEFPSGIELVVEERKGALTSQERPYVNRADPKVRRPRIQVRSVEGLPLSQEMANVVANLYRSVEANPEALPDSLKGIDPAEAVAIMINSGMDMDKIPAPAIVEPQKEQGYSYRTPKPPEAPGSAGIDMTTGEAERRVEASQSNSQSTSPKSGASGRLPSEDVMRVVGKLKEKGYSLEQALDAFEAMSEASGFTGNYDEKIKASIVDAWDGIGS</sequence>
<dbReference type="Proteomes" id="UP000004791">
    <property type="component" value="Segment"/>
</dbReference>
<feature type="compositionally biased region" description="Low complexity" evidence="2">
    <location>
        <begin position="611"/>
        <end position="622"/>
    </location>
</feature>
<evidence type="ECO:0000313" key="4">
    <source>
        <dbReference type="Proteomes" id="UP000004791"/>
    </source>
</evidence>
<evidence type="ECO:0000313" key="3">
    <source>
        <dbReference type="EMBL" id="AFE86205.1"/>
    </source>
</evidence>
<dbReference type="RefSeq" id="YP_007010550.1">
    <property type="nucleotide sequence ID" value="NC_019540.1"/>
</dbReference>
<evidence type="ECO:0000256" key="1">
    <source>
        <dbReference type="SAM" id="Coils"/>
    </source>
</evidence>
<keyword evidence="1" id="KW-0175">Coiled coil</keyword>